<dbReference type="EMBL" id="CP011454">
    <property type="protein sequence ID" value="AMW06576.1"/>
    <property type="molecule type" value="Genomic_DNA"/>
</dbReference>
<dbReference type="PROSITE" id="PS52016">
    <property type="entry name" value="TONB_DEPENDENT_REC_3"/>
    <property type="match status" value="1"/>
</dbReference>
<dbReference type="GO" id="GO:0009279">
    <property type="term" value="C:cell outer membrane"/>
    <property type="evidence" value="ECO:0007669"/>
    <property type="project" value="UniProtKB-SubCell"/>
</dbReference>
<name>A0A143BND5_9BACT</name>
<evidence type="ECO:0000256" key="3">
    <source>
        <dbReference type="ARBA" id="ARBA00022452"/>
    </source>
</evidence>
<keyword evidence="13" id="KW-1185">Reference proteome</keyword>
<evidence type="ECO:0000256" key="9">
    <source>
        <dbReference type="RuleBase" id="RU003357"/>
    </source>
</evidence>
<organism evidence="12 13">
    <name type="scientific">Gemmatimonas phototrophica</name>
    <dbReference type="NCBI Taxonomy" id="1379270"/>
    <lineage>
        <taxon>Bacteria</taxon>
        <taxon>Pseudomonadati</taxon>
        <taxon>Gemmatimonadota</taxon>
        <taxon>Gemmatimonadia</taxon>
        <taxon>Gemmatimonadales</taxon>
        <taxon>Gemmatimonadaceae</taxon>
        <taxon>Gemmatimonas</taxon>
    </lineage>
</organism>
<dbReference type="SUPFAM" id="SSF56935">
    <property type="entry name" value="Porins"/>
    <property type="match status" value="1"/>
</dbReference>
<reference evidence="12 13" key="2">
    <citation type="journal article" date="2016" name="Environ. Microbiol. Rep.">
        <title>Metagenomic evidence for the presence of phototrophic Gemmatimonadetes bacteria in diverse environments.</title>
        <authorList>
            <person name="Zeng Y."/>
            <person name="Baumbach J."/>
            <person name="Barbosa E.G."/>
            <person name="Azevedo V."/>
            <person name="Zhang C."/>
            <person name="Koblizek M."/>
        </authorList>
    </citation>
    <scope>NUCLEOTIDE SEQUENCE [LARGE SCALE GENOMIC DNA]</scope>
    <source>
        <strain evidence="12 13">AP64</strain>
    </source>
</reference>
<dbReference type="STRING" id="1379270.GEMMAAP_05295"/>
<dbReference type="Proteomes" id="UP000076404">
    <property type="component" value="Chromosome"/>
</dbReference>
<evidence type="ECO:0000256" key="8">
    <source>
        <dbReference type="PROSITE-ProRule" id="PRU01360"/>
    </source>
</evidence>
<dbReference type="InterPro" id="IPR036942">
    <property type="entry name" value="Beta-barrel_TonB_sf"/>
</dbReference>
<evidence type="ECO:0000256" key="2">
    <source>
        <dbReference type="ARBA" id="ARBA00022448"/>
    </source>
</evidence>
<keyword evidence="3 8" id="KW-1134">Transmembrane beta strand</keyword>
<dbReference type="Gene3D" id="2.40.170.20">
    <property type="entry name" value="TonB-dependent receptor, beta-barrel domain"/>
    <property type="match status" value="1"/>
</dbReference>
<evidence type="ECO:0000256" key="4">
    <source>
        <dbReference type="ARBA" id="ARBA00022692"/>
    </source>
</evidence>
<dbReference type="NCBIfam" id="TIGR01782">
    <property type="entry name" value="TonB-Xanth-Caul"/>
    <property type="match status" value="1"/>
</dbReference>
<dbReference type="PANTHER" id="PTHR40980:SF4">
    <property type="entry name" value="TONB-DEPENDENT RECEPTOR-LIKE BETA-BARREL DOMAIN-CONTAINING PROTEIN"/>
    <property type="match status" value="1"/>
</dbReference>
<dbReference type="InterPro" id="IPR012910">
    <property type="entry name" value="Plug_dom"/>
</dbReference>
<proteinExistence type="inferred from homology"/>
<sequence length="914" mass="100965">MLLPAATAQAQGTLAGTVVDSASGLSLTGASISIASISRTVQTDRSGRFIVPAVAAGEYALTARYLGYTAATLRVRVENGKTATANFKLSAAKTQLGEVVVVATRTGQAAALNQQKAATTVGNVIAADQIGRFPDANLGDALKRIPGVTVALDQGEARFGSIRGTEPRFNSVLVNGERVPSAEAEVREVQLDLVPADMVQAVEVSKTLTPDMDADAIGGAVNVVTRAAPAGFRLSTTVGSGYNFIREKPVVVGGVVAGNRFFDNRLGVIGSASYFDQQFGSDNKEGTWDRTSTGSPYMNQFDLRRYDVQRTRRSASLGLDYKFNEANTIMWRSLYNSRDDWENRFRARYILGAPNASGIQNTEIRRQTKGGGPDPRVKATRLEDQRMWSSQLSGEHLIANKATLTWSGSMAAASETRPDERYIDWRSRNVSIQPNYTDQQNPQFSATNPAQVAPTAFTFRRIEQLESFTEDRDMNGRIDLLLPLREGEKASRLKFGARYRGKEKLRDNSYNFATPVTGSAFANLGLTGSGDYTVDNNLAGNYAYGTFSTPEYLSKLDLFNSSQFRLADQPGEYAAGNFDAEERVTGGYGMLEQLFGNGLSLIAGVRVENTNIDYRGFQYNVDNDAVSPTTGSQTYTDVLPSVNVRWEQSRNTVFRAAWTNTLARPNYFDLVPYREISLEDNELATGNPNLKPTRAMNFDFMAERYFENVGLLSAGVFHKRITDFIFNFTQFQARDAVTGQTFSQISTPRNGPEATLTGIEVAAQRQLDFLPGILRYLGVYANYTFNESEVSGLDIEGRENEKLPLLGTAKHSGNLSLSFDSKRFTARVAMNYQSESLDAGEGGYNEDAFFDRWADRRTDIDANATFQITSKSRFFLDANNLNNRPLRYFQGNRGRLMQDEFYGRRIQTGFKFDF</sequence>
<evidence type="ECO:0000256" key="1">
    <source>
        <dbReference type="ARBA" id="ARBA00004571"/>
    </source>
</evidence>
<dbReference type="KEGG" id="gph:GEMMAAP_05295"/>
<dbReference type="Gene3D" id="2.60.40.1120">
    <property type="entry name" value="Carboxypeptidase-like, regulatory domain"/>
    <property type="match status" value="1"/>
</dbReference>
<evidence type="ECO:0000259" key="11">
    <source>
        <dbReference type="Pfam" id="PF07715"/>
    </source>
</evidence>
<feature type="domain" description="TonB-dependent receptor plug" evidence="11">
    <location>
        <begin position="121"/>
        <end position="220"/>
    </location>
</feature>
<gene>
    <name evidence="12" type="ORF">GEMMAAP_05295</name>
</gene>
<reference evidence="12 13" key="1">
    <citation type="journal article" date="2014" name="Proc. Natl. Acad. Sci. U.S.A.">
        <title>Functional type 2 photosynthetic reaction centers found in the rare bacterial phylum Gemmatimonadetes.</title>
        <authorList>
            <person name="Zeng Y."/>
            <person name="Feng F."/>
            <person name="Medova H."/>
            <person name="Dean J."/>
            <person name="Koblizek M."/>
        </authorList>
    </citation>
    <scope>NUCLEOTIDE SEQUENCE [LARGE SCALE GENOMIC DNA]</scope>
    <source>
        <strain evidence="12 13">AP64</strain>
    </source>
</reference>
<evidence type="ECO:0000313" key="12">
    <source>
        <dbReference type="EMBL" id="AMW06576.1"/>
    </source>
</evidence>
<dbReference type="GO" id="GO:0030246">
    <property type="term" value="F:carbohydrate binding"/>
    <property type="evidence" value="ECO:0007669"/>
    <property type="project" value="InterPro"/>
</dbReference>
<evidence type="ECO:0000259" key="10">
    <source>
        <dbReference type="Pfam" id="PF00593"/>
    </source>
</evidence>
<dbReference type="InterPro" id="IPR039426">
    <property type="entry name" value="TonB-dep_rcpt-like"/>
</dbReference>
<evidence type="ECO:0008006" key="14">
    <source>
        <dbReference type="Google" id="ProtNLM"/>
    </source>
</evidence>
<evidence type="ECO:0000313" key="13">
    <source>
        <dbReference type="Proteomes" id="UP000076404"/>
    </source>
</evidence>
<dbReference type="Pfam" id="PF00593">
    <property type="entry name" value="TonB_dep_Rec_b-barrel"/>
    <property type="match status" value="1"/>
</dbReference>
<evidence type="ECO:0000256" key="6">
    <source>
        <dbReference type="ARBA" id="ARBA00023136"/>
    </source>
</evidence>
<keyword evidence="6 8" id="KW-0472">Membrane</keyword>
<dbReference type="Gene3D" id="2.170.130.10">
    <property type="entry name" value="TonB-dependent receptor, plug domain"/>
    <property type="match status" value="1"/>
</dbReference>
<protein>
    <recommendedName>
        <fullName evidence="14">TonB-dependent receptor</fullName>
    </recommendedName>
</protein>
<dbReference type="SUPFAM" id="SSF49452">
    <property type="entry name" value="Starch-binding domain-like"/>
    <property type="match status" value="1"/>
</dbReference>
<keyword evidence="2 8" id="KW-0813">Transport</keyword>
<evidence type="ECO:0000256" key="7">
    <source>
        <dbReference type="ARBA" id="ARBA00023237"/>
    </source>
</evidence>
<keyword evidence="5 9" id="KW-0798">TonB box</keyword>
<comment type="similarity">
    <text evidence="8 9">Belongs to the TonB-dependent receptor family.</text>
</comment>
<dbReference type="InterPro" id="IPR010104">
    <property type="entry name" value="TonB_rcpt_bac"/>
</dbReference>
<dbReference type="CDD" id="cd01347">
    <property type="entry name" value="ligand_gated_channel"/>
    <property type="match status" value="1"/>
</dbReference>
<dbReference type="PANTHER" id="PTHR40980">
    <property type="entry name" value="PLUG DOMAIN-CONTAINING PROTEIN"/>
    <property type="match status" value="1"/>
</dbReference>
<dbReference type="eggNOG" id="COG4771">
    <property type="taxonomic scope" value="Bacteria"/>
</dbReference>
<keyword evidence="4 8" id="KW-0812">Transmembrane</keyword>
<evidence type="ECO:0000256" key="5">
    <source>
        <dbReference type="ARBA" id="ARBA00023077"/>
    </source>
</evidence>
<keyword evidence="7 8" id="KW-0998">Cell outer membrane</keyword>
<feature type="domain" description="TonB-dependent receptor-like beta-barrel" evidence="10">
    <location>
        <begin position="425"/>
        <end position="881"/>
    </location>
</feature>
<dbReference type="InterPro" id="IPR037066">
    <property type="entry name" value="Plug_dom_sf"/>
</dbReference>
<dbReference type="AlphaFoldDB" id="A0A143BND5"/>
<comment type="subcellular location">
    <subcellularLocation>
        <location evidence="1 8">Cell outer membrane</location>
        <topology evidence="1 8">Multi-pass membrane protein</topology>
    </subcellularLocation>
</comment>
<dbReference type="InterPro" id="IPR000531">
    <property type="entry name" value="Beta-barrel_TonB"/>
</dbReference>
<dbReference type="Pfam" id="PF07715">
    <property type="entry name" value="Plug"/>
    <property type="match status" value="1"/>
</dbReference>
<dbReference type="Pfam" id="PF13715">
    <property type="entry name" value="CarbopepD_reg_2"/>
    <property type="match status" value="1"/>
</dbReference>
<accession>A0A143BND5</accession>
<dbReference type="InterPro" id="IPR013784">
    <property type="entry name" value="Carb-bd-like_fold"/>
</dbReference>